<evidence type="ECO:0000313" key="1">
    <source>
        <dbReference type="EMBL" id="GFH87243.1"/>
    </source>
</evidence>
<accession>A0A7J0A4D4</accession>
<sequence>MRQLLTAIFIFIFSLFINAQQQSLEDIRNVRLFIKEHMGHTVKECKKDTLGYIALPKPYSVPSLSGAFQQDMYYWDTYFLTSSLF</sequence>
<comment type="caution">
    <text evidence="1">The sequence shown here is derived from an EMBL/GenBank/DDBJ whole genome shotgun (WGS) entry which is preliminary data.</text>
</comment>
<reference evidence="1 2" key="1">
    <citation type="journal article" date="2020" name="Microbiome">
        <title>Single-cell genomics of uncultured bacteria reveals dietary fiber responders in the mouse gut microbiota.</title>
        <authorList>
            <person name="Chijiiwa R."/>
            <person name="Hosokawa M."/>
            <person name="Kogawa M."/>
            <person name="Nishikawa Y."/>
            <person name="Ide K."/>
            <person name="Sakanashi C."/>
            <person name="Takahashi K."/>
            <person name="Takeyama H."/>
        </authorList>
    </citation>
    <scope>NUCLEOTIDE SEQUENCE [LARGE SCALE GENOMIC DNA]</scope>
    <source>
        <strain evidence="1">IMSAGC_001</strain>
    </source>
</reference>
<evidence type="ECO:0000313" key="2">
    <source>
        <dbReference type="Proteomes" id="UP000491181"/>
    </source>
</evidence>
<dbReference type="InterPro" id="IPR012341">
    <property type="entry name" value="6hp_glycosidase-like_sf"/>
</dbReference>
<dbReference type="Proteomes" id="UP000491181">
    <property type="component" value="Unassembled WGS sequence"/>
</dbReference>
<dbReference type="AlphaFoldDB" id="A0A7J0A4D4"/>
<dbReference type="GO" id="GO:0005975">
    <property type="term" value="P:carbohydrate metabolic process"/>
    <property type="evidence" value="ECO:0007669"/>
    <property type="project" value="InterPro"/>
</dbReference>
<proteinExistence type="predicted"/>
<dbReference type="EMBL" id="BLLS01000082">
    <property type="protein sequence ID" value="GFH87243.1"/>
    <property type="molecule type" value="Genomic_DNA"/>
</dbReference>
<name>A0A7J0A4D4_9BACE</name>
<protein>
    <submittedName>
        <fullName evidence="1">Uncharacterized protein</fullName>
    </submittedName>
</protein>
<dbReference type="Gene3D" id="1.50.10.10">
    <property type="match status" value="1"/>
</dbReference>
<dbReference type="RefSeq" id="WP_172504077.1">
    <property type="nucleotide sequence ID" value="NZ_BLLS01000082.1"/>
</dbReference>
<gene>
    <name evidence="1" type="ORF">IMSAGC001_02668</name>
</gene>
<organism evidence="1 2">
    <name type="scientific">Bacteroides acidifaciens</name>
    <dbReference type="NCBI Taxonomy" id="85831"/>
    <lineage>
        <taxon>Bacteria</taxon>
        <taxon>Pseudomonadati</taxon>
        <taxon>Bacteroidota</taxon>
        <taxon>Bacteroidia</taxon>
        <taxon>Bacteroidales</taxon>
        <taxon>Bacteroidaceae</taxon>
        <taxon>Bacteroides</taxon>
    </lineage>
</organism>